<dbReference type="InterPro" id="IPR010992">
    <property type="entry name" value="IHF-like_DNA-bd_dom_sf"/>
</dbReference>
<protein>
    <submittedName>
        <fullName evidence="4">HU family DNA-binding protein</fullName>
    </submittedName>
</protein>
<dbReference type="Gene3D" id="4.10.520.10">
    <property type="entry name" value="IHF-like DNA-binding proteins"/>
    <property type="match status" value="1"/>
</dbReference>
<dbReference type="GO" id="GO:0030261">
    <property type="term" value="P:chromosome condensation"/>
    <property type="evidence" value="ECO:0007669"/>
    <property type="project" value="UniProtKB-KW"/>
</dbReference>
<dbReference type="PANTHER" id="PTHR33175:SF3">
    <property type="entry name" value="DNA-BINDING PROTEIN HU-BETA"/>
    <property type="match status" value="1"/>
</dbReference>
<sequence length="90" mass="10422">MRKDDFITKIAEKNDMTKKKAKEVFDCIFEEIANVLDDDDKLTVRNFGTFKVSHRSARKGRNPQTGEEIQIPARKVAKFKASKSLKEYLN</sequence>
<dbReference type="InterPro" id="IPR000119">
    <property type="entry name" value="Hist_DNA-bd"/>
</dbReference>
<gene>
    <name evidence="4" type="ORF">FXF47_08520</name>
</gene>
<dbReference type="Proteomes" id="UP000324143">
    <property type="component" value="Unassembled WGS sequence"/>
</dbReference>
<dbReference type="GO" id="GO:0030527">
    <property type="term" value="F:structural constituent of chromatin"/>
    <property type="evidence" value="ECO:0007669"/>
    <property type="project" value="InterPro"/>
</dbReference>
<proteinExistence type="inferred from homology"/>
<comment type="caution">
    <text evidence="4">The sequence shown here is derived from an EMBL/GenBank/DDBJ whole genome shotgun (WGS) entry which is preliminary data.</text>
</comment>
<evidence type="ECO:0000256" key="2">
    <source>
        <dbReference type="ARBA" id="ARBA00023125"/>
    </source>
</evidence>
<reference evidence="4" key="1">
    <citation type="submission" date="2019-08" db="EMBL/GenBank/DDBJ databases">
        <title>Genomic characterization of a novel candidate phylum (ARYD3) from a high temperature, high salinity tertiary oil reservoir in north central Oklahoma, USA.</title>
        <authorList>
            <person name="Youssef N.H."/>
            <person name="Yadav A."/>
            <person name="Elshahed M.S."/>
        </authorList>
    </citation>
    <scope>NUCLEOTIDE SEQUENCE [LARGE SCALE GENOMIC DNA]</scope>
    <source>
        <strain evidence="4">ARYD3</strain>
    </source>
</reference>
<keyword evidence="5" id="KW-1185">Reference proteome</keyword>
<dbReference type="PANTHER" id="PTHR33175">
    <property type="entry name" value="DNA-BINDING PROTEIN HU"/>
    <property type="match status" value="1"/>
</dbReference>
<dbReference type="Pfam" id="PF00216">
    <property type="entry name" value="Bac_DNA_binding"/>
    <property type="match status" value="1"/>
</dbReference>
<comment type="similarity">
    <text evidence="3">Belongs to the bacterial histone-like protein family.</text>
</comment>
<name>A0A5D0MH63_9BACT</name>
<dbReference type="GO" id="GO:0003677">
    <property type="term" value="F:DNA binding"/>
    <property type="evidence" value="ECO:0007669"/>
    <property type="project" value="UniProtKB-KW"/>
</dbReference>
<keyword evidence="2 4" id="KW-0238">DNA-binding</keyword>
<evidence type="ECO:0000256" key="3">
    <source>
        <dbReference type="RuleBase" id="RU003939"/>
    </source>
</evidence>
<evidence type="ECO:0000313" key="4">
    <source>
        <dbReference type="EMBL" id="TYB30578.1"/>
    </source>
</evidence>
<dbReference type="SMART" id="SM00411">
    <property type="entry name" value="BHL"/>
    <property type="match status" value="1"/>
</dbReference>
<dbReference type="SUPFAM" id="SSF47729">
    <property type="entry name" value="IHF-like DNA-binding proteins"/>
    <property type="match status" value="1"/>
</dbReference>
<keyword evidence="1" id="KW-0226">DNA condensation</keyword>
<evidence type="ECO:0000256" key="1">
    <source>
        <dbReference type="ARBA" id="ARBA00023067"/>
    </source>
</evidence>
<dbReference type="AlphaFoldDB" id="A0A5D0MH63"/>
<accession>A0A5D0MH63</accession>
<organism evidence="4 5">
    <name type="scientific">Candidatus Mcinerneyibacterium aminivorans</name>
    <dbReference type="NCBI Taxonomy" id="2703815"/>
    <lineage>
        <taxon>Bacteria</taxon>
        <taxon>Candidatus Macinerneyibacteriota</taxon>
        <taxon>Candidatus Mcinerneyibacteria</taxon>
        <taxon>Candidatus Mcinerneyibacteriales</taxon>
        <taxon>Candidatus Mcinerneyibacteriaceae</taxon>
        <taxon>Candidatus Mcinerneyibacterium</taxon>
    </lineage>
</organism>
<dbReference type="CDD" id="cd13831">
    <property type="entry name" value="HU"/>
    <property type="match status" value="1"/>
</dbReference>
<dbReference type="EMBL" id="VSIX01000111">
    <property type="protein sequence ID" value="TYB30578.1"/>
    <property type="molecule type" value="Genomic_DNA"/>
</dbReference>
<dbReference type="PRINTS" id="PR01727">
    <property type="entry name" value="DNABINDINGHU"/>
</dbReference>
<evidence type="ECO:0000313" key="5">
    <source>
        <dbReference type="Proteomes" id="UP000324143"/>
    </source>
</evidence>